<reference evidence="2" key="2">
    <citation type="submission" date="2023-02" db="EMBL/GenBank/DDBJ databases">
        <authorList>
            <person name="Swenson N.G."/>
            <person name="Wegrzyn J.L."/>
            <person name="Mcevoy S.L."/>
        </authorList>
    </citation>
    <scope>NUCLEOTIDE SEQUENCE</scope>
    <source>
        <strain evidence="2">91603</strain>
        <tissue evidence="2">Leaf</tissue>
    </source>
</reference>
<feature type="domain" description="F-box" evidence="1">
    <location>
        <begin position="23"/>
        <end position="64"/>
    </location>
</feature>
<dbReference type="InterPro" id="IPR036047">
    <property type="entry name" value="F-box-like_dom_sf"/>
</dbReference>
<keyword evidence="3" id="KW-1185">Reference proteome</keyword>
<accession>A0AAD5NFX4</accession>
<dbReference type="Gene3D" id="1.20.1280.50">
    <property type="match status" value="1"/>
</dbReference>
<reference evidence="2" key="1">
    <citation type="journal article" date="2022" name="Plant J.">
        <title>Strategies of tolerance reflected in two North American maple genomes.</title>
        <authorList>
            <person name="McEvoy S.L."/>
            <person name="Sezen U.U."/>
            <person name="Trouern-Trend A."/>
            <person name="McMahon S.M."/>
            <person name="Schaberg P.G."/>
            <person name="Yang J."/>
            <person name="Wegrzyn J.L."/>
            <person name="Swenson N.G."/>
        </authorList>
    </citation>
    <scope>NUCLEOTIDE SEQUENCE</scope>
    <source>
        <strain evidence="2">91603</strain>
    </source>
</reference>
<dbReference type="EMBL" id="JAJSOW010000107">
    <property type="protein sequence ID" value="KAI9157110.1"/>
    <property type="molecule type" value="Genomic_DNA"/>
</dbReference>
<dbReference type="Gene3D" id="3.80.10.10">
    <property type="entry name" value="Ribonuclease Inhibitor"/>
    <property type="match status" value="1"/>
</dbReference>
<evidence type="ECO:0000313" key="3">
    <source>
        <dbReference type="Proteomes" id="UP001064489"/>
    </source>
</evidence>
<dbReference type="CDD" id="cd22160">
    <property type="entry name" value="F-box_AtFBL13-like"/>
    <property type="match status" value="2"/>
</dbReference>
<dbReference type="SUPFAM" id="SSF52047">
    <property type="entry name" value="RNI-like"/>
    <property type="match status" value="1"/>
</dbReference>
<feature type="domain" description="F-box" evidence="1">
    <location>
        <begin position="418"/>
        <end position="457"/>
    </location>
</feature>
<dbReference type="AlphaFoldDB" id="A0AAD5NFX4"/>
<dbReference type="InterPro" id="IPR053781">
    <property type="entry name" value="F-box_AtFBL13-like"/>
</dbReference>
<dbReference type="SUPFAM" id="SSF81383">
    <property type="entry name" value="F-box domain"/>
    <property type="match status" value="2"/>
</dbReference>
<dbReference type="Proteomes" id="UP001064489">
    <property type="component" value="Chromosome 12"/>
</dbReference>
<organism evidence="2 3">
    <name type="scientific">Acer negundo</name>
    <name type="common">Box elder</name>
    <dbReference type="NCBI Taxonomy" id="4023"/>
    <lineage>
        <taxon>Eukaryota</taxon>
        <taxon>Viridiplantae</taxon>
        <taxon>Streptophyta</taxon>
        <taxon>Embryophyta</taxon>
        <taxon>Tracheophyta</taxon>
        <taxon>Spermatophyta</taxon>
        <taxon>Magnoliopsida</taxon>
        <taxon>eudicotyledons</taxon>
        <taxon>Gunneridae</taxon>
        <taxon>Pentapetalae</taxon>
        <taxon>rosids</taxon>
        <taxon>malvids</taxon>
        <taxon>Sapindales</taxon>
        <taxon>Sapindaceae</taxon>
        <taxon>Hippocastanoideae</taxon>
        <taxon>Acereae</taxon>
        <taxon>Acer</taxon>
    </lineage>
</organism>
<comment type="caution">
    <text evidence="2">The sequence shown here is derived from an EMBL/GenBank/DDBJ whole genome shotgun (WGS) entry which is preliminary data.</text>
</comment>
<gene>
    <name evidence="2" type="ORF">LWI28_017114</name>
</gene>
<dbReference type="InterPro" id="IPR053197">
    <property type="entry name" value="F-box_SCFL_complex_component"/>
</dbReference>
<dbReference type="InterPro" id="IPR032675">
    <property type="entry name" value="LRR_dom_sf"/>
</dbReference>
<dbReference type="Pfam" id="PF00646">
    <property type="entry name" value="F-box"/>
    <property type="match status" value="2"/>
</dbReference>
<evidence type="ECO:0000259" key="1">
    <source>
        <dbReference type="SMART" id="SM00256"/>
    </source>
</evidence>
<protein>
    <recommendedName>
        <fullName evidence="1">F-box domain-containing protein</fullName>
    </recommendedName>
</protein>
<proteinExistence type="predicted"/>
<dbReference type="PANTHER" id="PTHR34223">
    <property type="entry name" value="OS11G0201299 PROTEIN"/>
    <property type="match status" value="1"/>
</dbReference>
<evidence type="ECO:0000313" key="2">
    <source>
        <dbReference type="EMBL" id="KAI9157110.1"/>
    </source>
</evidence>
<dbReference type="SMART" id="SM00256">
    <property type="entry name" value="FBOX"/>
    <property type="match status" value="2"/>
</dbReference>
<sequence length="649" mass="74390">MEMVPIKKVKISDEMEMDRLSNLPDSVIHHILSLMDAKYAVQTCILSNKWKFHWAHVPCYSFDHSTSSSDIQFQDFVANVLNNCQSFNLSQPRFRVSGDVTMSSFVKTFYHYVLSCRFEELDVRKKVQISDQMAVDRLNSLPDTIIHHILSLMETKVPAGMEFARAVFDYAQSHRLEELDTDAIGECSPSINGWNTLKNLKIYKRLDDYFQFQTLTTLQISASLPGQTDLFDDNDCLNLKHLLLVECDLRSGVVFTSTLPQLVTLTISDFRCCKKICITAPRLKFLNWKGESPCSLSFCECLALDKVDIHMSPPVRKIGKKKWFAAMRDMVKGCCHAKSITVSLNVSKGKFILYYSSADAEIKVVDLNKETGEERLLFAFPMVSGFDLNRFVTILREMFGEKKTQISNQMEIDRLSNLPEHIIHHILSFMDTKHAIQTSVLSKIWRYHWTHIYGLNLKCRSNRTTKFKKFFLDVLHHRKPSNLNGLRFHLNGKKCWDLMRIILSYALSKSLEELDTNLTTLLQSFYRCQTLRTLKLCSCSGYLAASDLAVLSSLTLLTTLELHDVWLRDCEFFPSCLILENLSIIGCVMSLTTINVSAPRLVKLIISNFTSLEKNREGSFVSTAPKDVNILITAPRLKFFNLKEMDPVC</sequence>
<dbReference type="PANTHER" id="PTHR34223:SF51">
    <property type="entry name" value="OS06G0556300 PROTEIN"/>
    <property type="match status" value="1"/>
</dbReference>
<dbReference type="InterPro" id="IPR001810">
    <property type="entry name" value="F-box_dom"/>
</dbReference>
<name>A0AAD5NFX4_ACENE</name>